<dbReference type="AlphaFoldDB" id="D6AD49"/>
<evidence type="ECO:0000313" key="2">
    <source>
        <dbReference type="EMBL" id="EFE74559.2"/>
    </source>
</evidence>
<evidence type="ECO:0000256" key="1">
    <source>
        <dbReference type="SAM" id="MobiDB-lite"/>
    </source>
</evidence>
<reference evidence="3" key="1">
    <citation type="submission" date="2008-10" db="EMBL/GenBank/DDBJ databases">
        <authorList>
            <person name="Molnar K."/>
        </authorList>
    </citation>
    <scope>NUCLEOTIDE SEQUENCE [LARGE SCALE GENOMIC DNA]</scope>
    <source>
        <strain evidence="3">NRRL 15998</strain>
    </source>
</reference>
<evidence type="ECO:0000313" key="3">
    <source>
        <dbReference type="Proteomes" id="UP000003986"/>
    </source>
</evidence>
<protein>
    <submittedName>
        <fullName evidence="2">Predicted protein</fullName>
    </submittedName>
</protein>
<name>D6AD49_STRFL</name>
<accession>D6AD49</accession>
<feature type="region of interest" description="Disordered" evidence="1">
    <location>
        <begin position="1"/>
        <end position="39"/>
    </location>
</feature>
<organism evidence="2 3">
    <name type="scientific">Streptomyces filamentosus NRRL 15998</name>
    <dbReference type="NCBI Taxonomy" id="457431"/>
    <lineage>
        <taxon>Bacteria</taxon>
        <taxon>Bacillati</taxon>
        <taxon>Actinomycetota</taxon>
        <taxon>Actinomycetes</taxon>
        <taxon>Kitasatosporales</taxon>
        <taxon>Streptomycetaceae</taxon>
        <taxon>Streptomyces</taxon>
    </lineage>
</organism>
<gene>
    <name evidence="2" type="ORF">SSGG_01925</name>
</gene>
<reference evidence="3" key="2">
    <citation type="submission" date="2008-12" db="EMBL/GenBank/DDBJ databases">
        <title>Annotation of Streptomyces roseosporus strain NRRL 15998.</title>
        <authorList>
            <consortium name="The Broad Institute Genome Sequencing Platform"/>
            <consortium name="Broad Institute Microbial Sequencing Center"/>
            <person name="Fischbach M."/>
            <person name="Ward D."/>
            <person name="Young S."/>
            <person name="Kodira C.D."/>
            <person name="Zeng Q."/>
            <person name="Koehrsen M."/>
            <person name="Godfrey P."/>
            <person name="Alvarado L."/>
            <person name="Berlin A.M."/>
            <person name="Borenstein D."/>
            <person name="Chen Z."/>
            <person name="Engels R."/>
            <person name="Freedman E."/>
            <person name="Gellesch M."/>
            <person name="Goldberg J."/>
            <person name="Griggs A."/>
            <person name="Gujja S."/>
            <person name="Heiman D.I."/>
            <person name="Hepburn T.A."/>
            <person name="Howarth C."/>
            <person name="Jen D."/>
            <person name="Larson L."/>
            <person name="Lewis B."/>
            <person name="Mehta T."/>
            <person name="Park D."/>
            <person name="Pearson M."/>
            <person name="Roberts A."/>
            <person name="Saif S."/>
            <person name="Shea T.D."/>
            <person name="Shenoy N."/>
            <person name="Sisk P."/>
            <person name="Stolte C."/>
            <person name="Sykes S.N."/>
            <person name="Walk T."/>
            <person name="White J."/>
            <person name="Yandava C."/>
            <person name="Straight P."/>
            <person name="Clardy J."/>
            <person name="Hung D."/>
            <person name="Kolter R."/>
            <person name="Mekalanos J."/>
            <person name="Walker S."/>
            <person name="Walsh C.T."/>
            <person name="Wieland B.L.C."/>
            <person name="Ilzarbe M."/>
            <person name="Galagan J."/>
            <person name="Nusbaum C."/>
            <person name="Birren B."/>
        </authorList>
    </citation>
    <scope>NUCLEOTIDE SEQUENCE [LARGE SCALE GENOMIC DNA]</scope>
    <source>
        <strain evidence="3">NRRL 15998</strain>
    </source>
</reference>
<sequence length="179" mass="19266">MTPDDHVSHSWAQFRMPGNRPPLGPRHHDGGRSLSTRPPLTARWNLTRNQGGSVFGSKKTDEEKQAAKQLGRIRTAAAAAGVTVIGAKFHQAGQAPIPVEGSTVTIELGETARKRITATRVALTGIFALWLKKDESKLYVTVEHPDGVILYPVAAKKEPQARVFATLVNGRSTGVTAAE</sequence>
<proteinExistence type="predicted"/>
<dbReference type="EMBL" id="DS999644">
    <property type="protein sequence ID" value="EFE74559.2"/>
    <property type="molecule type" value="Genomic_DNA"/>
</dbReference>
<dbReference type="Proteomes" id="UP000003986">
    <property type="component" value="Unassembled WGS sequence"/>
</dbReference>